<dbReference type="STRING" id="93759.A0A1R3JIJ9"/>
<evidence type="ECO:0000256" key="7">
    <source>
        <dbReference type="ARBA" id="ARBA00022737"/>
    </source>
</evidence>
<proteinExistence type="inferred from homology"/>
<feature type="chain" id="PRO_5012164352" description="Leucine-rich repeat-containing N-terminal plant-type domain-containing protein" evidence="13">
    <location>
        <begin position="31"/>
        <end position="1024"/>
    </location>
</feature>
<evidence type="ECO:0000256" key="9">
    <source>
        <dbReference type="ARBA" id="ARBA00023136"/>
    </source>
</evidence>
<keyword evidence="9 12" id="KW-0472">Membrane</keyword>
<keyword evidence="3" id="KW-1003">Cell membrane</keyword>
<evidence type="ECO:0000313" key="16">
    <source>
        <dbReference type="Proteomes" id="UP000187203"/>
    </source>
</evidence>
<evidence type="ECO:0000256" key="3">
    <source>
        <dbReference type="ARBA" id="ARBA00022475"/>
    </source>
</evidence>
<dbReference type="PROSITE" id="PS51450">
    <property type="entry name" value="LRR"/>
    <property type="match status" value="1"/>
</dbReference>
<dbReference type="SUPFAM" id="SSF52058">
    <property type="entry name" value="L domain-like"/>
    <property type="match status" value="2"/>
</dbReference>
<accession>A0A1R3JIJ9</accession>
<keyword evidence="8 12" id="KW-1133">Transmembrane helix</keyword>
<evidence type="ECO:0000256" key="5">
    <source>
        <dbReference type="ARBA" id="ARBA00022692"/>
    </source>
</evidence>
<evidence type="ECO:0000256" key="6">
    <source>
        <dbReference type="ARBA" id="ARBA00022729"/>
    </source>
</evidence>
<name>A0A1R3JIJ9_9ROSI</name>
<dbReference type="EMBL" id="AWUE01015986">
    <property type="protein sequence ID" value="OMO94676.1"/>
    <property type="molecule type" value="Genomic_DNA"/>
</dbReference>
<dbReference type="FunFam" id="3.80.10.10:FF:000041">
    <property type="entry name" value="LRR receptor-like serine/threonine-protein kinase ERECTA"/>
    <property type="match status" value="1"/>
</dbReference>
<evidence type="ECO:0000256" key="8">
    <source>
        <dbReference type="ARBA" id="ARBA00022989"/>
    </source>
</evidence>
<dbReference type="Proteomes" id="UP000187203">
    <property type="component" value="Unassembled WGS sequence"/>
</dbReference>
<dbReference type="SUPFAM" id="SSF52047">
    <property type="entry name" value="RNI-like"/>
    <property type="match status" value="1"/>
</dbReference>
<dbReference type="PANTHER" id="PTHR48061:SF12">
    <property type="entry name" value="DISEASE RESISTANCE LIKE PROTEIN"/>
    <property type="match status" value="1"/>
</dbReference>
<feature type="transmembrane region" description="Helical" evidence="12">
    <location>
        <begin position="965"/>
        <end position="986"/>
    </location>
</feature>
<dbReference type="SMART" id="SM00365">
    <property type="entry name" value="LRR_SD22"/>
    <property type="match status" value="5"/>
</dbReference>
<evidence type="ECO:0000256" key="11">
    <source>
        <dbReference type="ARBA" id="ARBA00023180"/>
    </source>
</evidence>
<dbReference type="Gene3D" id="3.80.10.10">
    <property type="entry name" value="Ribonuclease Inhibitor"/>
    <property type="match status" value="5"/>
</dbReference>
<dbReference type="InterPro" id="IPR013210">
    <property type="entry name" value="LRR_N_plant-typ"/>
</dbReference>
<evidence type="ECO:0000313" key="15">
    <source>
        <dbReference type="EMBL" id="OMO94676.1"/>
    </source>
</evidence>
<comment type="subcellular location">
    <subcellularLocation>
        <location evidence="1">Cell membrane</location>
        <topology evidence="1">Single-pass type I membrane protein</topology>
    </subcellularLocation>
</comment>
<keyword evidence="4" id="KW-0433">Leucine-rich repeat</keyword>
<dbReference type="OrthoDB" id="442066at2759"/>
<evidence type="ECO:0000256" key="2">
    <source>
        <dbReference type="ARBA" id="ARBA00009592"/>
    </source>
</evidence>
<sequence>MGSVSALYFSVTTSLLYLLFLFFLVSSVEASCHPDDRSALLQLKQSFVINSFASSNPEAYAKTETWGSGDCCSWDGVKCDNGTSHVISLDLGSSFLYGSLNSSSTLFRLVQLQSLNLSDNSLMNSEIPSEIRFLSRLKSLVLSYANFSGQVPSGVLELSELEVLDLSGNPLKLGKLGLTSLLEKLTNLQALNLAHVRISSSIPPIFSPNLTSLILSNCDLRGKIPPGIFELPNLQILKLDSNLELGGYLPEIHDGNHSLLELISLASTSFSGNLPESIGNLKSLQQLDIRKCLFTGKLPYSLGNLTQLNYLNLAYNNFLGPVPLSIGNLNQLFYLDVSNNNFSGKIPSSLTNLTQLGFLSLKNNYFNTGNLSWLGTQTNLTYLDLSNTNLTGKIPSSLQNLTQIAYLYLKANGLDGHFPPWIGNLRKLVEITLSANFLTGPVPESIFKLQNLQVLDLQLNQLNGFLNLDSFLELKNLTRLQLSGNNLSLLTGVSSINIVTPPKLKLLGLASCNLSRFPDFLRSQNELEFLELFGNKIHGLIPKWFWTVGKETLHYLNLGSNFLTGFEELPVVLPWTSLEIFSLESNMLQGSLPHPRPSIVSYVVSNNSLSGEIPPTMLCNLSSLVALDLSDNNLTGVLPRCLDSSSDSLIILNLRNNHFSGDIPWSYSKSCALWMMDLSQNQLQGTIPRSLAHCEMLESLNLGNNLINDSFPSWLGTLPNLKILILRANELGGAIDQKPQAKSEFSKLQVIDLSENGLRGKLPSDYFKIWNAMQFDNTNSSSLYMNANTSFQGTEFSFSTFYTYVATLANKGRDLDYDKVPDSLFAVDLSSNKFEGEIPESIGKLKLIRVLNLSNNNLIGQIPSSLGELTNLESLDLSGNNLSGEIPQQLGSLNFLSHFNVSYNNLEGPIPRAQQFGTFNNDSYVGNSRLCGYPLSEKCGNTDENLPPPPLEAEEDEGIWSGFKFGWKIVLTGYGAGLIIGISLGYNNFRPRKPKRFRNWRASNNWSGSFSFVWNKVSWNHTRS</sequence>
<dbReference type="AlphaFoldDB" id="A0A1R3JIJ9"/>
<keyword evidence="10" id="KW-0675">Receptor</keyword>
<keyword evidence="16" id="KW-1185">Reference proteome</keyword>
<keyword evidence="6 13" id="KW-0732">Signal</keyword>
<gene>
    <name evidence="15" type="ORF">COLO4_16213</name>
</gene>
<keyword evidence="5 12" id="KW-0812">Transmembrane</keyword>
<dbReference type="PRINTS" id="PR00019">
    <property type="entry name" value="LEURICHRPT"/>
</dbReference>
<evidence type="ECO:0000259" key="14">
    <source>
        <dbReference type="Pfam" id="PF08263"/>
    </source>
</evidence>
<organism evidence="15 16">
    <name type="scientific">Corchorus olitorius</name>
    <dbReference type="NCBI Taxonomy" id="93759"/>
    <lineage>
        <taxon>Eukaryota</taxon>
        <taxon>Viridiplantae</taxon>
        <taxon>Streptophyta</taxon>
        <taxon>Embryophyta</taxon>
        <taxon>Tracheophyta</taxon>
        <taxon>Spermatophyta</taxon>
        <taxon>Magnoliopsida</taxon>
        <taxon>eudicotyledons</taxon>
        <taxon>Gunneridae</taxon>
        <taxon>Pentapetalae</taxon>
        <taxon>rosids</taxon>
        <taxon>malvids</taxon>
        <taxon>Malvales</taxon>
        <taxon>Malvaceae</taxon>
        <taxon>Grewioideae</taxon>
        <taxon>Apeibeae</taxon>
        <taxon>Corchorus</taxon>
    </lineage>
</organism>
<evidence type="ECO:0000256" key="12">
    <source>
        <dbReference type="SAM" id="Phobius"/>
    </source>
</evidence>
<dbReference type="Pfam" id="PF00560">
    <property type="entry name" value="LRR_1"/>
    <property type="match status" value="11"/>
</dbReference>
<comment type="similarity">
    <text evidence="2">Belongs to the RLP family.</text>
</comment>
<dbReference type="Pfam" id="PF08263">
    <property type="entry name" value="LRRNT_2"/>
    <property type="match status" value="1"/>
</dbReference>
<dbReference type="InterPro" id="IPR032675">
    <property type="entry name" value="LRR_dom_sf"/>
</dbReference>
<evidence type="ECO:0000256" key="13">
    <source>
        <dbReference type="SAM" id="SignalP"/>
    </source>
</evidence>
<dbReference type="InterPro" id="IPR003591">
    <property type="entry name" value="Leu-rich_rpt_typical-subtyp"/>
</dbReference>
<dbReference type="SMART" id="SM00369">
    <property type="entry name" value="LRR_TYP"/>
    <property type="match status" value="6"/>
</dbReference>
<dbReference type="PANTHER" id="PTHR48061">
    <property type="entry name" value="LEUCINE-RICH REPEAT RECEPTOR PROTEIN KINASE EMS1-LIKE-RELATED"/>
    <property type="match status" value="1"/>
</dbReference>
<evidence type="ECO:0000256" key="4">
    <source>
        <dbReference type="ARBA" id="ARBA00022614"/>
    </source>
</evidence>
<feature type="domain" description="Leucine-rich repeat-containing N-terminal plant-type" evidence="14">
    <location>
        <begin position="33"/>
        <end position="80"/>
    </location>
</feature>
<keyword evidence="7" id="KW-0677">Repeat</keyword>
<dbReference type="InterPro" id="IPR046956">
    <property type="entry name" value="RLP23-like"/>
</dbReference>
<protein>
    <recommendedName>
        <fullName evidence="14">Leucine-rich repeat-containing N-terminal plant-type domain-containing protein</fullName>
    </recommendedName>
</protein>
<dbReference type="FunFam" id="3.80.10.10:FF:000213">
    <property type="entry name" value="Tyrosine-sulfated glycopeptide receptor 1"/>
    <property type="match status" value="1"/>
</dbReference>
<evidence type="ECO:0000256" key="1">
    <source>
        <dbReference type="ARBA" id="ARBA00004251"/>
    </source>
</evidence>
<reference evidence="16" key="1">
    <citation type="submission" date="2013-09" db="EMBL/GenBank/DDBJ databases">
        <title>Corchorus olitorius genome sequencing.</title>
        <authorList>
            <person name="Alam M."/>
            <person name="Haque M.S."/>
            <person name="Islam M.S."/>
            <person name="Emdad E.M."/>
            <person name="Islam M.M."/>
            <person name="Ahmed B."/>
            <person name="Halim A."/>
            <person name="Hossen Q.M.M."/>
            <person name="Hossain M.Z."/>
            <person name="Ahmed R."/>
            <person name="Khan M.M."/>
            <person name="Islam R."/>
            <person name="Rashid M.M."/>
            <person name="Khan S.A."/>
            <person name="Rahman M.S."/>
            <person name="Alam M."/>
            <person name="Yahiya A.S."/>
            <person name="Khan M.S."/>
            <person name="Azam M.S."/>
            <person name="Haque T."/>
            <person name="Lashkar M.Z.H."/>
            <person name="Akhand A.I."/>
            <person name="Morshed G."/>
            <person name="Roy S."/>
            <person name="Uddin K.S."/>
            <person name="Rabeya T."/>
            <person name="Hossain A.S."/>
            <person name="Chowdhury A."/>
            <person name="Snigdha A.R."/>
            <person name="Mortoza M.S."/>
            <person name="Matin S.A."/>
            <person name="Hoque S.M.E."/>
            <person name="Islam M.K."/>
            <person name="Roy D.K."/>
            <person name="Haider R."/>
            <person name="Moosa M.M."/>
            <person name="Elias S.M."/>
            <person name="Hasan A.M."/>
            <person name="Jahan S."/>
            <person name="Shafiuddin M."/>
            <person name="Mahmood N."/>
            <person name="Shommy N.S."/>
        </authorList>
    </citation>
    <scope>NUCLEOTIDE SEQUENCE [LARGE SCALE GENOMIC DNA]</scope>
    <source>
        <strain evidence="16">cv. O-4</strain>
    </source>
</reference>
<dbReference type="InterPro" id="IPR001611">
    <property type="entry name" value="Leu-rich_rpt"/>
</dbReference>
<dbReference type="FunFam" id="3.80.10.10:FF:000299">
    <property type="entry name" value="Piriformospora indica-insensitive protein 2"/>
    <property type="match status" value="1"/>
</dbReference>
<feature type="signal peptide" evidence="13">
    <location>
        <begin position="1"/>
        <end position="30"/>
    </location>
</feature>
<dbReference type="GO" id="GO:0005886">
    <property type="term" value="C:plasma membrane"/>
    <property type="evidence" value="ECO:0007669"/>
    <property type="project" value="UniProtKB-SubCell"/>
</dbReference>
<evidence type="ECO:0000256" key="10">
    <source>
        <dbReference type="ARBA" id="ARBA00023170"/>
    </source>
</evidence>
<dbReference type="Pfam" id="PF13855">
    <property type="entry name" value="LRR_8"/>
    <property type="match status" value="2"/>
</dbReference>
<comment type="caution">
    <text evidence="15">The sequence shown here is derived from an EMBL/GenBank/DDBJ whole genome shotgun (WGS) entry which is preliminary data.</text>
</comment>
<keyword evidence="11" id="KW-0325">Glycoprotein</keyword>